<evidence type="ECO:0000313" key="3">
    <source>
        <dbReference type="EMBL" id="CAF4646574.1"/>
    </source>
</evidence>
<proteinExistence type="predicted"/>
<accession>A0A8S2ZNJ5</accession>
<keyword evidence="1" id="KW-1015">Disulfide bond</keyword>
<keyword evidence="1" id="KW-0245">EGF-like domain</keyword>
<evidence type="ECO:0000259" key="2">
    <source>
        <dbReference type="PROSITE" id="PS50026"/>
    </source>
</evidence>
<reference evidence="3" key="1">
    <citation type="submission" date="2021-02" db="EMBL/GenBank/DDBJ databases">
        <authorList>
            <person name="Nowell W R."/>
        </authorList>
    </citation>
    <scope>NUCLEOTIDE SEQUENCE</scope>
</reference>
<dbReference type="SUPFAM" id="SSF57196">
    <property type="entry name" value="EGF/Laminin"/>
    <property type="match status" value="1"/>
</dbReference>
<evidence type="ECO:0000313" key="4">
    <source>
        <dbReference type="Proteomes" id="UP000681967"/>
    </source>
</evidence>
<name>A0A8S2ZNJ5_9BILA</name>
<feature type="disulfide bond" evidence="1">
    <location>
        <begin position="49"/>
        <end position="58"/>
    </location>
</feature>
<dbReference type="InterPro" id="IPR000742">
    <property type="entry name" value="EGF"/>
</dbReference>
<dbReference type="Gene3D" id="2.10.25.10">
    <property type="entry name" value="Laminin"/>
    <property type="match status" value="1"/>
</dbReference>
<dbReference type="Proteomes" id="UP000681967">
    <property type="component" value="Unassembled WGS sequence"/>
</dbReference>
<evidence type="ECO:0000256" key="1">
    <source>
        <dbReference type="PROSITE-ProRule" id="PRU00076"/>
    </source>
</evidence>
<protein>
    <recommendedName>
        <fullName evidence="2">EGF-like domain-containing protein</fullName>
    </recommendedName>
</protein>
<comment type="caution">
    <text evidence="1">Lacks conserved residue(s) required for the propagation of feature annotation.</text>
</comment>
<dbReference type="PROSITE" id="PS00022">
    <property type="entry name" value="EGF_1"/>
    <property type="match status" value="1"/>
</dbReference>
<organism evidence="3 4">
    <name type="scientific">Rotaria magnacalcarata</name>
    <dbReference type="NCBI Taxonomy" id="392030"/>
    <lineage>
        <taxon>Eukaryota</taxon>
        <taxon>Metazoa</taxon>
        <taxon>Spiralia</taxon>
        <taxon>Gnathifera</taxon>
        <taxon>Rotifera</taxon>
        <taxon>Eurotatoria</taxon>
        <taxon>Bdelloidea</taxon>
        <taxon>Philodinida</taxon>
        <taxon>Philodinidae</taxon>
        <taxon>Rotaria</taxon>
    </lineage>
</organism>
<dbReference type="AlphaFoldDB" id="A0A8S2ZNJ5"/>
<feature type="disulfide bond" evidence="1">
    <location>
        <begin position="27"/>
        <end position="37"/>
    </location>
</feature>
<comment type="caution">
    <text evidence="3">The sequence shown here is derived from an EMBL/GenBank/DDBJ whole genome shotgun (WGS) entry which is preliminary data.</text>
</comment>
<gene>
    <name evidence="3" type="ORF">BYL167_LOCUS41992</name>
</gene>
<feature type="non-terminal residue" evidence="3">
    <location>
        <position position="1"/>
    </location>
</feature>
<feature type="domain" description="EGF-like" evidence="2">
    <location>
        <begin position="23"/>
        <end position="59"/>
    </location>
</feature>
<dbReference type="PROSITE" id="PS50026">
    <property type="entry name" value="EGF_3"/>
    <property type="match status" value="1"/>
</dbReference>
<feature type="non-terminal residue" evidence="3">
    <location>
        <position position="64"/>
    </location>
</feature>
<sequence>TGNYPYWQCICPILYTGSRCEITSLGCSSNPCRTGTCVNLPNGAYRCLCPSIMTDTNCDIPILP</sequence>
<dbReference type="Pfam" id="PF00008">
    <property type="entry name" value="EGF"/>
    <property type="match status" value="1"/>
</dbReference>
<dbReference type="EMBL" id="CAJOBH010107906">
    <property type="protein sequence ID" value="CAF4646574.1"/>
    <property type="molecule type" value="Genomic_DNA"/>
</dbReference>